<organism evidence="4">
    <name type="scientific">Echinostoma caproni</name>
    <dbReference type="NCBI Taxonomy" id="27848"/>
    <lineage>
        <taxon>Eukaryota</taxon>
        <taxon>Metazoa</taxon>
        <taxon>Spiralia</taxon>
        <taxon>Lophotrochozoa</taxon>
        <taxon>Platyhelminthes</taxon>
        <taxon>Trematoda</taxon>
        <taxon>Digenea</taxon>
        <taxon>Plagiorchiida</taxon>
        <taxon>Echinostomata</taxon>
        <taxon>Echinostomatoidea</taxon>
        <taxon>Echinostomatidae</taxon>
        <taxon>Echinostoma</taxon>
    </lineage>
</organism>
<protein>
    <submittedName>
        <fullName evidence="4">Carn_acyltransf domain-containing protein</fullName>
    </submittedName>
</protein>
<evidence type="ECO:0000259" key="1">
    <source>
        <dbReference type="Pfam" id="PF00755"/>
    </source>
</evidence>
<evidence type="ECO:0000313" key="3">
    <source>
        <dbReference type="Proteomes" id="UP000272942"/>
    </source>
</evidence>
<dbReference type="Proteomes" id="UP000272942">
    <property type="component" value="Unassembled WGS sequence"/>
</dbReference>
<dbReference type="Gene3D" id="3.30.559.10">
    <property type="entry name" value="Chloramphenicol acetyltransferase-like domain"/>
    <property type="match status" value="1"/>
</dbReference>
<accession>A0A183BDS0</accession>
<dbReference type="AlphaFoldDB" id="A0A183BDS0"/>
<feature type="domain" description="Choline/carnitine acyltransferase" evidence="1">
    <location>
        <begin position="5"/>
        <end position="49"/>
    </location>
</feature>
<sequence length="92" mass="9764">MDAILGYGAVVPNGYGAAYNPHQDYIVVVISCWKTNPEYNASQFGEMLAKAFTEMKELVNSNPELAKAPSPEPVEWSIAKSLGADVSGASGV</sequence>
<dbReference type="SUPFAM" id="SSF52777">
    <property type="entry name" value="CoA-dependent acyltransferases"/>
    <property type="match status" value="1"/>
</dbReference>
<name>A0A183BDS0_9TREM</name>
<dbReference type="Pfam" id="PF00755">
    <property type="entry name" value="Carn_acyltransf"/>
    <property type="match status" value="1"/>
</dbReference>
<dbReference type="InterPro" id="IPR023213">
    <property type="entry name" value="CAT-like_dom_sf"/>
</dbReference>
<reference evidence="4" key="1">
    <citation type="submission" date="2016-06" db="UniProtKB">
        <authorList>
            <consortium name="WormBaseParasite"/>
        </authorList>
    </citation>
    <scope>IDENTIFICATION</scope>
</reference>
<proteinExistence type="predicted"/>
<dbReference type="OrthoDB" id="240216at2759"/>
<dbReference type="InterPro" id="IPR039551">
    <property type="entry name" value="Cho/carn_acyl_trans"/>
</dbReference>
<evidence type="ECO:0000313" key="4">
    <source>
        <dbReference type="WBParaSite" id="ECPE_0001740001-mRNA-1"/>
    </source>
</evidence>
<gene>
    <name evidence="2" type="ORF">ECPE_LOCUS17355</name>
</gene>
<reference evidence="2 3" key="2">
    <citation type="submission" date="2018-11" db="EMBL/GenBank/DDBJ databases">
        <authorList>
            <consortium name="Pathogen Informatics"/>
        </authorList>
    </citation>
    <scope>NUCLEOTIDE SEQUENCE [LARGE SCALE GENOMIC DNA]</scope>
    <source>
        <strain evidence="2 3">Egypt</strain>
    </source>
</reference>
<keyword evidence="3" id="KW-1185">Reference proteome</keyword>
<dbReference type="EMBL" id="UZAN01068876">
    <property type="protein sequence ID" value="VDP94645.1"/>
    <property type="molecule type" value="Genomic_DNA"/>
</dbReference>
<evidence type="ECO:0000313" key="2">
    <source>
        <dbReference type="EMBL" id="VDP94645.1"/>
    </source>
</evidence>
<dbReference type="WBParaSite" id="ECPE_0001740001-mRNA-1">
    <property type="protein sequence ID" value="ECPE_0001740001-mRNA-1"/>
    <property type="gene ID" value="ECPE_0001740001"/>
</dbReference>